<dbReference type="GeneID" id="90545657"/>
<name>A0A1I2KV03_9CLOT</name>
<keyword evidence="3" id="KW-1185">Reference proteome</keyword>
<sequence>MEKKKLKNITLYHKEQITIILLLVAFFLCGLKLPQIREQLSKSTPNTCTNMIVEKEDSVIDHATDELQDTSNAVAEKTEADTPMSEVASVPTTIESQQPHTPVDASKNVSPTPTMPEENKPHESTTSPSTTPVEKEWVPPVYRTIHHDAVYETKRVVSCNYCNEIFLTVGEFQIHKDANGG</sequence>
<feature type="compositionally biased region" description="Polar residues" evidence="1">
    <location>
        <begin position="90"/>
        <end position="100"/>
    </location>
</feature>
<dbReference type="eggNOG" id="ENOG5032N3Y">
    <property type="taxonomic scope" value="Bacteria"/>
</dbReference>
<evidence type="ECO:0000313" key="3">
    <source>
        <dbReference type="Proteomes" id="UP000182135"/>
    </source>
</evidence>
<reference evidence="2 3" key="1">
    <citation type="submission" date="2016-10" db="EMBL/GenBank/DDBJ databases">
        <authorList>
            <person name="de Groot N.N."/>
        </authorList>
    </citation>
    <scope>NUCLEOTIDE SEQUENCE [LARGE SCALE GENOMIC DNA]</scope>
    <source>
        <strain evidence="2 3">NLAE-zl-G419</strain>
    </source>
</reference>
<dbReference type="AlphaFoldDB" id="A0A1I2KV03"/>
<accession>A0A1I2KV03</accession>
<protein>
    <submittedName>
        <fullName evidence="2">Uncharacterized protein</fullName>
    </submittedName>
</protein>
<feature type="region of interest" description="Disordered" evidence="1">
    <location>
        <begin position="76"/>
        <end position="135"/>
    </location>
</feature>
<evidence type="ECO:0000313" key="2">
    <source>
        <dbReference type="EMBL" id="SFF70070.1"/>
    </source>
</evidence>
<gene>
    <name evidence="2" type="ORF">SAMN04487885_10742</name>
</gene>
<dbReference type="RefSeq" id="WP_027640166.1">
    <property type="nucleotide sequence ID" value="NZ_BAAACD010000007.1"/>
</dbReference>
<proteinExistence type="predicted"/>
<organism evidence="2 3">
    <name type="scientific">Clostridium cadaveris</name>
    <dbReference type="NCBI Taxonomy" id="1529"/>
    <lineage>
        <taxon>Bacteria</taxon>
        <taxon>Bacillati</taxon>
        <taxon>Bacillota</taxon>
        <taxon>Clostridia</taxon>
        <taxon>Eubacteriales</taxon>
        <taxon>Clostridiaceae</taxon>
        <taxon>Clostridium</taxon>
    </lineage>
</organism>
<dbReference type="EMBL" id="FOOE01000007">
    <property type="protein sequence ID" value="SFF70070.1"/>
    <property type="molecule type" value="Genomic_DNA"/>
</dbReference>
<dbReference type="STRING" id="1529.SAMN04487885_10742"/>
<evidence type="ECO:0000256" key="1">
    <source>
        <dbReference type="SAM" id="MobiDB-lite"/>
    </source>
</evidence>
<dbReference type="Proteomes" id="UP000182135">
    <property type="component" value="Unassembled WGS sequence"/>
</dbReference>
<dbReference type="OrthoDB" id="2088438at2"/>